<keyword evidence="1" id="KW-0472">Membrane</keyword>
<reference evidence="3 4" key="1">
    <citation type="journal article" date="2015" name="Nature">
        <title>rRNA introns, odd ribosomes, and small enigmatic genomes across a large radiation of phyla.</title>
        <authorList>
            <person name="Brown C.T."/>
            <person name="Hug L.A."/>
            <person name="Thomas B.C."/>
            <person name="Sharon I."/>
            <person name="Castelle C.J."/>
            <person name="Singh A."/>
            <person name="Wilkins M.J."/>
            <person name="Williams K.H."/>
            <person name="Banfield J.F."/>
        </authorList>
    </citation>
    <scope>NUCLEOTIDE SEQUENCE [LARGE SCALE GENOMIC DNA]</scope>
</reference>
<evidence type="ECO:0000313" key="4">
    <source>
        <dbReference type="Proteomes" id="UP000033854"/>
    </source>
</evidence>
<dbReference type="SUPFAM" id="SSF53448">
    <property type="entry name" value="Nucleotide-diphospho-sugar transferases"/>
    <property type="match status" value="1"/>
</dbReference>
<evidence type="ECO:0000256" key="1">
    <source>
        <dbReference type="SAM" id="Phobius"/>
    </source>
</evidence>
<dbReference type="CDD" id="cd02511">
    <property type="entry name" value="Beta4Glucosyltransferase"/>
    <property type="match status" value="1"/>
</dbReference>
<organism evidence="3 4">
    <name type="scientific">Candidatus Collierbacteria bacterium GW2011_GWA2_42_17</name>
    <dbReference type="NCBI Taxonomy" id="1618378"/>
    <lineage>
        <taxon>Bacteria</taxon>
        <taxon>Candidatus Collieribacteriota</taxon>
    </lineage>
</organism>
<dbReference type="EMBL" id="LCDA01000006">
    <property type="protein sequence ID" value="KKS42768.1"/>
    <property type="molecule type" value="Genomic_DNA"/>
</dbReference>
<evidence type="ECO:0000259" key="2">
    <source>
        <dbReference type="Pfam" id="PF00535"/>
    </source>
</evidence>
<keyword evidence="3" id="KW-0808">Transferase</keyword>
<dbReference type="PANTHER" id="PTHR43630">
    <property type="entry name" value="POLY-BETA-1,6-N-ACETYL-D-GLUCOSAMINE SYNTHASE"/>
    <property type="match status" value="1"/>
</dbReference>
<feature type="transmembrane region" description="Helical" evidence="1">
    <location>
        <begin position="206"/>
        <end position="225"/>
    </location>
</feature>
<evidence type="ECO:0000313" key="3">
    <source>
        <dbReference type="EMBL" id="KKS42768.1"/>
    </source>
</evidence>
<dbReference type="Proteomes" id="UP000033854">
    <property type="component" value="Unassembled WGS sequence"/>
</dbReference>
<keyword evidence="1" id="KW-1133">Transmembrane helix</keyword>
<feature type="domain" description="Glycosyltransferase 2-like" evidence="2">
    <location>
        <begin position="17"/>
        <end position="108"/>
    </location>
</feature>
<dbReference type="Pfam" id="PF00535">
    <property type="entry name" value="Glycos_transf_2"/>
    <property type="match status" value="1"/>
</dbReference>
<sequence>MKITVAIISKSEKINKSVLDSVNFASEIIIVVDSPVKKSKTIGKTHFYYRPLNNNFASQRNFALKRAKNNWVFFIDDDEYVGTELAREIQSLTSKTKYSGFMIKRVDVCFHQPFLYGETGNTRLLHLAKRKLGNFTRPVHENWKIKGMVGELSSPLYHVKDNFISEFINRMTHYASIDAHILTKENKPFTFWRLILNPKGKFIQNYIFKLGFLDGTIGLFLAYLMSVQSLTVRIFQWTKRN</sequence>
<accession>A0A0G1BZA6</accession>
<proteinExistence type="predicted"/>
<dbReference type="InterPro" id="IPR029044">
    <property type="entry name" value="Nucleotide-diphossugar_trans"/>
</dbReference>
<comment type="caution">
    <text evidence="3">The sequence shown here is derived from an EMBL/GenBank/DDBJ whole genome shotgun (WGS) entry which is preliminary data.</text>
</comment>
<dbReference type="InterPro" id="IPR001173">
    <property type="entry name" value="Glyco_trans_2-like"/>
</dbReference>
<gene>
    <name evidence="3" type="ORF">UV06_C0006G0038</name>
</gene>
<keyword evidence="1" id="KW-0812">Transmembrane</keyword>
<dbReference type="Gene3D" id="3.90.550.10">
    <property type="entry name" value="Spore Coat Polysaccharide Biosynthesis Protein SpsA, Chain A"/>
    <property type="match status" value="1"/>
</dbReference>
<dbReference type="PANTHER" id="PTHR43630:SF2">
    <property type="entry name" value="GLYCOSYLTRANSFERASE"/>
    <property type="match status" value="1"/>
</dbReference>
<name>A0A0G1BZA6_9BACT</name>
<dbReference type="GO" id="GO:0016740">
    <property type="term" value="F:transferase activity"/>
    <property type="evidence" value="ECO:0007669"/>
    <property type="project" value="UniProtKB-KW"/>
</dbReference>
<protein>
    <submittedName>
        <fullName evidence="3">Glycosyl transferase family 2</fullName>
    </submittedName>
</protein>
<dbReference type="AlphaFoldDB" id="A0A0G1BZA6"/>